<accession>X1A2E8</accession>
<dbReference type="InterPro" id="IPR011256">
    <property type="entry name" value="Reg_factor_effector_dom_sf"/>
</dbReference>
<name>X1A2E8_9ZZZZ</name>
<dbReference type="InterPro" id="IPR029441">
    <property type="entry name" value="Cass2"/>
</dbReference>
<gene>
    <name evidence="2" type="ORF">S01H4_25313</name>
</gene>
<proteinExistence type="predicted"/>
<evidence type="ECO:0000259" key="1">
    <source>
        <dbReference type="SMART" id="SM00871"/>
    </source>
</evidence>
<sequence length="154" mass="17783">MDTQIDSFYIVGITKKTSNIDNAASNDIGYLWQQFIRENIMDLIPKKVSNDIYAVYTDYESDHLGPYKVIIGCRVSSADFIPDGFECVEIRGGLYRKFSPKGEMPDIVIKEWQNIWNSKLDRTYTTDFELYDQRAANPEDAEIDIYVAINSNNR</sequence>
<comment type="caution">
    <text evidence="2">The sequence shown here is derived from an EMBL/GenBank/DDBJ whole genome shotgun (WGS) entry which is preliminary data.</text>
</comment>
<reference evidence="2" key="1">
    <citation type="journal article" date="2014" name="Front. Microbiol.">
        <title>High frequency of phylogenetically diverse reductive dehalogenase-homologous genes in deep subseafloor sedimentary metagenomes.</title>
        <authorList>
            <person name="Kawai M."/>
            <person name="Futagami T."/>
            <person name="Toyoda A."/>
            <person name="Takaki Y."/>
            <person name="Nishi S."/>
            <person name="Hori S."/>
            <person name="Arai W."/>
            <person name="Tsubouchi T."/>
            <person name="Morono Y."/>
            <person name="Uchiyama I."/>
            <person name="Ito T."/>
            <person name="Fujiyama A."/>
            <person name="Inagaki F."/>
            <person name="Takami H."/>
        </authorList>
    </citation>
    <scope>NUCLEOTIDE SEQUENCE</scope>
    <source>
        <strain evidence="2">Expedition CK06-06</strain>
    </source>
</reference>
<organism evidence="2">
    <name type="scientific">marine sediment metagenome</name>
    <dbReference type="NCBI Taxonomy" id="412755"/>
    <lineage>
        <taxon>unclassified sequences</taxon>
        <taxon>metagenomes</taxon>
        <taxon>ecological metagenomes</taxon>
    </lineage>
</organism>
<dbReference type="InterPro" id="IPR053182">
    <property type="entry name" value="YobU-like_regulator"/>
</dbReference>
<dbReference type="AlphaFoldDB" id="X1A2E8"/>
<feature type="domain" description="AraC effector-binding" evidence="1">
    <location>
        <begin position="1"/>
        <end position="150"/>
    </location>
</feature>
<dbReference type="PANTHER" id="PTHR36444">
    <property type="entry name" value="TRANSCRIPTIONAL REGULATOR PROTEIN YOBU-RELATED"/>
    <property type="match status" value="1"/>
</dbReference>
<dbReference type="SMART" id="SM00871">
    <property type="entry name" value="AraC_E_bind"/>
    <property type="match status" value="1"/>
</dbReference>
<dbReference type="InterPro" id="IPR010499">
    <property type="entry name" value="AraC_E-bd"/>
</dbReference>
<protein>
    <recommendedName>
        <fullName evidence="1">AraC effector-binding domain-containing protein</fullName>
    </recommendedName>
</protein>
<dbReference type="SUPFAM" id="SSF55136">
    <property type="entry name" value="Probable bacterial effector-binding domain"/>
    <property type="match status" value="1"/>
</dbReference>
<dbReference type="Gene3D" id="3.20.80.10">
    <property type="entry name" value="Regulatory factor, effector binding domain"/>
    <property type="match status" value="1"/>
</dbReference>
<dbReference type="Pfam" id="PF14526">
    <property type="entry name" value="Cass2"/>
    <property type="match status" value="1"/>
</dbReference>
<evidence type="ECO:0000313" key="2">
    <source>
        <dbReference type="EMBL" id="GAG76245.1"/>
    </source>
</evidence>
<dbReference type="PANTHER" id="PTHR36444:SF2">
    <property type="entry name" value="TRANSCRIPTIONAL REGULATOR PROTEIN YOBU-RELATED"/>
    <property type="match status" value="1"/>
</dbReference>
<dbReference type="EMBL" id="BART01012026">
    <property type="protein sequence ID" value="GAG76245.1"/>
    <property type="molecule type" value="Genomic_DNA"/>
</dbReference>